<evidence type="ECO:0000256" key="2">
    <source>
        <dbReference type="ARBA" id="ARBA00009085"/>
    </source>
</evidence>
<dbReference type="GO" id="GO:0004843">
    <property type="term" value="F:cysteine-type deubiquitinase activity"/>
    <property type="evidence" value="ECO:0007669"/>
    <property type="project" value="UniProtKB-EC"/>
</dbReference>
<evidence type="ECO:0000256" key="4">
    <source>
        <dbReference type="ARBA" id="ARBA00022670"/>
    </source>
</evidence>
<dbReference type="SMART" id="SM00695">
    <property type="entry name" value="DUSP"/>
    <property type="match status" value="1"/>
</dbReference>
<keyword evidence="5" id="KW-0479">Metal-binding</keyword>
<evidence type="ECO:0000259" key="13">
    <source>
        <dbReference type="PROSITE" id="PS50235"/>
    </source>
</evidence>
<evidence type="ECO:0000256" key="7">
    <source>
        <dbReference type="ARBA" id="ARBA00022786"/>
    </source>
</evidence>
<dbReference type="InterPro" id="IPR002893">
    <property type="entry name" value="Znf_MYND"/>
</dbReference>
<dbReference type="InterPro" id="IPR019734">
    <property type="entry name" value="TPR_rpt"/>
</dbReference>
<dbReference type="PROSITE" id="PS50865">
    <property type="entry name" value="ZF_MYND_2"/>
    <property type="match status" value="1"/>
</dbReference>
<evidence type="ECO:0000256" key="10">
    <source>
        <dbReference type="ARBA" id="ARBA00022833"/>
    </source>
</evidence>
<protein>
    <recommendedName>
        <fullName evidence="3">ubiquitinyl hydrolase 1</fullName>
        <ecNumber evidence="3">3.4.19.12</ecNumber>
    </recommendedName>
</protein>
<dbReference type="SUPFAM" id="SSF54001">
    <property type="entry name" value="Cysteine proteinases"/>
    <property type="match status" value="1"/>
</dbReference>
<dbReference type="EMBL" id="CAKOGP040001936">
    <property type="protein sequence ID" value="CAJ1957286.1"/>
    <property type="molecule type" value="Genomic_DNA"/>
</dbReference>
<evidence type="ECO:0000256" key="3">
    <source>
        <dbReference type="ARBA" id="ARBA00012759"/>
    </source>
</evidence>
<dbReference type="InterPro" id="IPR001394">
    <property type="entry name" value="Peptidase_C19_UCH"/>
</dbReference>
<name>A0AAD2JK06_9STRA</name>
<dbReference type="InterPro" id="IPR018200">
    <property type="entry name" value="USP_CS"/>
</dbReference>
<organism evidence="16 17">
    <name type="scientific">Cylindrotheca closterium</name>
    <dbReference type="NCBI Taxonomy" id="2856"/>
    <lineage>
        <taxon>Eukaryota</taxon>
        <taxon>Sar</taxon>
        <taxon>Stramenopiles</taxon>
        <taxon>Ochrophyta</taxon>
        <taxon>Bacillariophyta</taxon>
        <taxon>Bacillariophyceae</taxon>
        <taxon>Bacillariophycidae</taxon>
        <taxon>Bacillariales</taxon>
        <taxon>Bacillariaceae</taxon>
        <taxon>Cylindrotheca</taxon>
    </lineage>
</organism>
<dbReference type="PROSITE" id="PS50235">
    <property type="entry name" value="USP_3"/>
    <property type="match status" value="1"/>
</dbReference>
<proteinExistence type="inferred from homology"/>
<dbReference type="Gene3D" id="1.25.40.10">
    <property type="entry name" value="Tetratricopeptide repeat domain"/>
    <property type="match status" value="1"/>
</dbReference>
<dbReference type="GO" id="GO:0016579">
    <property type="term" value="P:protein deubiquitination"/>
    <property type="evidence" value="ECO:0007669"/>
    <property type="project" value="InterPro"/>
</dbReference>
<comment type="catalytic activity">
    <reaction evidence="1">
        <text>Thiol-dependent hydrolysis of ester, thioester, amide, peptide and isopeptide bonds formed by the C-terminal Gly of ubiquitin (a 76-residue protein attached to proteins as an intracellular targeting signal).</text>
        <dbReference type="EC" id="3.4.19.12"/>
    </reaction>
</comment>
<evidence type="ECO:0000313" key="16">
    <source>
        <dbReference type="EMBL" id="CAJ1957286.1"/>
    </source>
</evidence>
<feature type="region of interest" description="Disordered" evidence="12">
    <location>
        <begin position="251"/>
        <end position="270"/>
    </location>
</feature>
<evidence type="ECO:0000259" key="15">
    <source>
        <dbReference type="PROSITE" id="PS51283"/>
    </source>
</evidence>
<keyword evidence="8" id="KW-0378">Hydrolase</keyword>
<comment type="similarity">
    <text evidence="2">Belongs to the peptidase C19 family.</text>
</comment>
<accession>A0AAD2JK06</accession>
<dbReference type="PROSITE" id="PS00973">
    <property type="entry name" value="USP_2"/>
    <property type="match status" value="1"/>
</dbReference>
<evidence type="ECO:0000256" key="6">
    <source>
        <dbReference type="ARBA" id="ARBA00022771"/>
    </source>
</evidence>
<dbReference type="InterPro" id="IPR038765">
    <property type="entry name" value="Papain-like_cys_pep_sf"/>
</dbReference>
<dbReference type="Pfam" id="PF01753">
    <property type="entry name" value="zf-MYND"/>
    <property type="match status" value="1"/>
</dbReference>
<dbReference type="SUPFAM" id="SSF143791">
    <property type="entry name" value="DUSP-like"/>
    <property type="match status" value="1"/>
</dbReference>
<dbReference type="InterPro" id="IPR011990">
    <property type="entry name" value="TPR-like_helical_dom_sf"/>
</dbReference>
<evidence type="ECO:0000256" key="1">
    <source>
        <dbReference type="ARBA" id="ARBA00000707"/>
    </source>
</evidence>
<evidence type="ECO:0000256" key="8">
    <source>
        <dbReference type="ARBA" id="ARBA00022801"/>
    </source>
</evidence>
<keyword evidence="17" id="KW-1185">Reference proteome</keyword>
<keyword evidence="10" id="KW-0862">Zinc</keyword>
<comment type="caution">
    <text evidence="16">The sequence shown here is derived from an EMBL/GenBank/DDBJ whole genome shotgun (WGS) entry which is preliminary data.</text>
</comment>
<dbReference type="Pfam" id="PF00443">
    <property type="entry name" value="UCH"/>
    <property type="match status" value="1"/>
</dbReference>
<dbReference type="SUPFAM" id="SSF144232">
    <property type="entry name" value="HIT/MYND zinc finger-like"/>
    <property type="match status" value="1"/>
</dbReference>
<keyword evidence="9" id="KW-0788">Thiol protease</keyword>
<dbReference type="PANTHER" id="PTHR21646:SF24">
    <property type="entry name" value="UBIQUITIN CARBOXYL-TERMINAL HYDROLASE"/>
    <property type="match status" value="1"/>
</dbReference>
<dbReference type="PANTHER" id="PTHR21646">
    <property type="entry name" value="UBIQUITIN CARBOXYL-TERMINAL HYDROLASE"/>
    <property type="match status" value="1"/>
</dbReference>
<dbReference type="SMART" id="SM00028">
    <property type="entry name" value="TPR"/>
    <property type="match status" value="2"/>
</dbReference>
<gene>
    <name evidence="16" type="ORF">CYCCA115_LOCUS16643</name>
</gene>
<feature type="compositionally biased region" description="Acidic residues" evidence="12">
    <location>
        <begin position="256"/>
        <end position="266"/>
    </location>
</feature>
<feature type="domain" description="DUSP" evidence="15">
    <location>
        <begin position="182"/>
        <end position="341"/>
    </location>
</feature>
<dbReference type="GO" id="GO:0006508">
    <property type="term" value="P:proteolysis"/>
    <property type="evidence" value="ECO:0007669"/>
    <property type="project" value="UniProtKB-KW"/>
</dbReference>
<sequence length="1025" mass="116544">MNQTNDNDTNNTNPEETALIWKERGNHHYTNGQFGDASKAYQNGLDGLHNLDDSPLVIALNANLAMIRLKLKEFEEAVKLCNWILAKEPKNRKAKEGLCLDNNRTWSKETIRKVLNESMDDLKECLSFHEDESPGVDQKQNETYKTALARLQRICESYSSDNETLGKEKDTDNVSRKSCQRTAAEMKQDILRLLMARKGSREQRGEEAFFILSWNWWRDWCRYVDFFYHFAENDDRDRAKHVLQLLPSGATLPQMDENDDSSDDDSSCGSNFRLQPESIDNSCLFVPDSSLHLHWFCRPGQLHLKPNLVRGYHYEILPREVYFALRSWYGEVTPSICRRTTAAGVVNLYPPSRDRRRSRALQSCTACKAPYASLKCKSCMSVSYCGWECQESHWPFHRGSCTNGSLGGRQRTREGGMIGLNNLGNTCFMNSALQCLSHATPLTRYFLSNQFRKDINKTNVLGTGGKLAVAYDVVMKGLWMNDKATAISPTSLKRAIALFAPRFAGSLQHDAQEFLAYLLDGLHEDLNRITSAPYVEMPDVTDGQNMAIAGAGAWDAHRKRNDSLVFDTFYGQFQSTCICPKCRRVSVSFDAFNHVSLEIPQMESITVTIPVLFFGAVGGKMPLRHAITVSRRGSVADLKSKLAEQTGVSQSKIVFADIYNHTIYELLHDNKAVHKIGANDVVAAFEIEPFTSRSIHAVAVNTLVCKGDGEERDKTLIGYPLMISFHIDLPCQQVWERLWRMLRHYIGEKNGDDDIDDEDFKPEDILKIHIIDGKSKAPIDAFSTGDGKLTSLLPVHSSDSLLKFIGDKCTEDFLFLSLEWDARVARKGGSVIRPELFMAHAEHDSMQNVLRSQRNNHNRSAISLDQCFETFTNPERLDERNMWYCSSCKEHVKALKTMKLWRLPNILVVHLKRFAYKHTLRREKLDTFVDFPVDGLNMEPHCAKATSSIIDETVPAEYDLFGVINHYGRLGFGHYTAFAREWDENSMSNTFAAFDDSSVTKIGTRTHELISSAAYVLFYRRRSFN</sequence>
<dbReference type="InterPro" id="IPR028889">
    <property type="entry name" value="USP"/>
</dbReference>
<keyword evidence="6 11" id="KW-0863">Zinc-finger</keyword>
<dbReference type="Gene3D" id="3.90.70.10">
    <property type="entry name" value="Cysteine proteinases"/>
    <property type="match status" value="2"/>
</dbReference>
<evidence type="ECO:0000256" key="11">
    <source>
        <dbReference type="PROSITE-ProRule" id="PRU00134"/>
    </source>
</evidence>
<reference evidence="16" key="1">
    <citation type="submission" date="2023-08" db="EMBL/GenBank/DDBJ databases">
        <authorList>
            <person name="Audoor S."/>
            <person name="Bilcke G."/>
        </authorList>
    </citation>
    <scope>NUCLEOTIDE SEQUENCE</scope>
</reference>
<dbReference type="Gene3D" id="3.30.2230.10">
    <property type="entry name" value="DUSP-like"/>
    <property type="match status" value="1"/>
</dbReference>
<dbReference type="CDD" id="cd17039">
    <property type="entry name" value="Ubl_ubiquitin_like"/>
    <property type="match status" value="1"/>
</dbReference>
<dbReference type="Pfam" id="PF06337">
    <property type="entry name" value="DUSP"/>
    <property type="match status" value="1"/>
</dbReference>
<dbReference type="SUPFAM" id="SSF48452">
    <property type="entry name" value="TPR-like"/>
    <property type="match status" value="1"/>
</dbReference>
<dbReference type="PROSITE" id="PS01360">
    <property type="entry name" value="ZF_MYND_1"/>
    <property type="match status" value="1"/>
</dbReference>
<dbReference type="EC" id="3.4.19.12" evidence="3"/>
<keyword evidence="4" id="KW-0645">Protease</keyword>
<dbReference type="InterPro" id="IPR050185">
    <property type="entry name" value="Ub_carboxyl-term_hydrolase"/>
</dbReference>
<dbReference type="GO" id="GO:0008270">
    <property type="term" value="F:zinc ion binding"/>
    <property type="evidence" value="ECO:0007669"/>
    <property type="project" value="UniProtKB-KW"/>
</dbReference>
<dbReference type="AlphaFoldDB" id="A0AAD2JK06"/>
<dbReference type="InterPro" id="IPR006615">
    <property type="entry name" value="Pept_C19_DUSP"/>
</dbReference>
<dbReference type="PROSITE" id="PS51283">
    <property type="entry name" value="DUSP"/>
    <property type="match status" value="1"/>
</dbReference>
<feature type="domain" description="MYND-type" evidence="14">
    <location>
        <begin position="364"/>
        <end position="401"/>
    </location>
</feature>
<dbReference type="PROSITE" id="PS00972">
    <property type="entry name" value="USP_1"/>
    <property type="match status" value="1"/>
</dbReference>
<evidence type="ECO:0000256" key="9">
    <source>
        <dbReference type="ARBA" id="ARBA00022807"/>
    </source>
</evidence>
<dbReference type="Proteomes" id="UP001295423">
    <property type="component" value="Unassembled WGS sequence"/>
</dbReference>
<evidence type="ECO:0000313" key="17">
    <source>
        <dbReference type="Proteomes" id="UP001295423"/>
    </source>
</evidence>
<evidence type="ECO:0000259" key="14">
    <source>
        <dbReference type="PROSITE" id="PS50865"/>
    </source>
</evidence>
<dbReference type="InterPro" id="IPR035927">
    <property type="entry name" value="DUSP-like_sf"/>
</dbReference>
<dbReference type="CDD" id="cd02674">
    <property type="entry name" value="Peptidase_C19R"/>
    <property type="match status" value="1"/>
</dbReference>
<evidence type="ECO:0000256" key="12">
    <source>
        <dbReference type="SAM" id="MobiDB-lite"/>
    </source>
</evidence>
<evidence type="ECO:0000256" key="5">
    <source>
        <dbReference type="ARBA" id="ARBA00022723"/>
    </source>
</evidence>
<feature type="domain" description="USP" evidence="13">
    <location>
        <begin position="418"/>
        <end position="1022"/>
    </location>
</feature>
<keyword evidence="7" id="KW-0833">Ubl conjugation pathway</keyword>
<dbReference type="Gene3D" id="6.10.140.2220">
    <property type="match status" value="1"/>
</dbReference>